<keyword evidence="4" id="KW-0175">Coiled coil</keyword>
<feature type="compositionally biased region" description="Low complexity" evidence="5">
    <location>
        <begin position="129"/>
        <end position="143"/>
    </location>
</feature>
<dbReference type="InterPro" id="IPR001478">
    <property type="entry name" value="PDZ"/>
</dbReference>
<dbReference type="OrthoDB" id="72325at2759"/>
<comment type="similarity">
    <text evidence="1">Belongs to the proteasome subunit p27 family.</text>
</comment>
<dbReference type="Gene3D" id="2.30.42.10">
    <property type="match status" value="1"/>
</dbReference>
<dbReference type="AlphaFoldDB" id="A0A077WZI4"/>
<proteinExistence type="inferred from homology"/>
<dbReference type="FunFam" id="2.30.42.10:FF:000107">
    <property type="entry name" value="26S proteasome non-ATPase regulatory subunit 9"/>
    <property type="match status" value="1"/>
</dbReference>
<organism evidence="7">
    <name type="scientific">Lichtheimia ramosa</name>
    <dbReference type="NCBI Taxonomy" id="688394"/>
    <lineage>
        <taxon>Eukaryota</taxon>
        <taxon>Fungi</taxon>
        <taxon>Fungi incertae sedis</taxon>
        <taxon>Mucoromycota</taxon>
        <taxon>Mucoromycotina</taxon>
        <taxon>Mucoromycetes</taxon>
        <taxon>Mucorales</taxon>
        <taxon>Lichtheimiaceae</taxon>
        <taxon>Lichtheimia</taxon>
    </lineage>
</organism>
<dbReference type="InterPro" id="IPR040815">
    <property type="entry name" value="Nas2_N"/>
</dbReference>
<dbReference type="SUPFAM" id="SSF50156">
    <property type="entry name" value="PDZ domain-like"/>
    <property type="match status" value="1"/>
</dbReference>
<dbReference type="InterPro" id="IPR036034">
    <property type="entry name" value="PDZ_sf"/>
</dbReference>
<sequence length="234" mass="25583">MLDYYYTADPTQSILCISMGLPPPKMSSKDLVADAQQLIKKKDDIEAQLRELEASLVSQGVGMDQPLVDAGGFPRSDIDIVAVRTSRHLVHRLRNDHKDIMKEIEQALHAIHEASRQENEKTSSSSPMTTAQQQPVSSSSSTPSLVPFARVNAVAPDSPAYEAGLRREDKLLQFGSIHAANHDRLQALNQLVRCSEGSPISVTILRGDNQQSLTLTPRQGWGGRGTLGCHIVPI</sequence>
<evidence type="ECO:0000256" key="4">
    <source>
        <dbReference type="SAM" id="Coils"/>
    </source>
</evidence>
<evidence type="ECO:0000256" key="3">
    <source>
        <dbReference type="ARBA" id="ARBA00068021"/>
    </source>
</evidence>
<name>A0A077WZI4_9FUNG</name>
<dbReference type="InterPro" id="IPR035269">
    <property type="entry name" value="PSMD9"/>
</dbReference>
<dbReference type="Pfam" id="PF18265">
    <property type="entry name" value="Nas2_N"/>
    <property type="match status" value="1"/>
</dbReference>
<evidence type="ECO:0000313" key="7">
    <source>
        <dbReference type="EMBL" id="CDS12976.1"/>
    </source>
</evidence>
<dbReference type="SMART" id="SM00228">
    <property type="entry name" value="PDZ"/>
    <property type="match status" value="1"/>
</dbReference>
<evidence type="ECO:0000256" key="5">
    <source>
        <dbReference type="SAM" id="MobiDB-lite"/>
    </source>
</evidence>
<gene>
    <name evidence="7" type="ORF">LRAMOSA05160</name>
</gene>
<feature type="domain" description="PDZ" evidence="6">
    <location>
        <begin position="124"/>
        <end position="208"/>
    </location>
</feature>
<dbReference type="EMBL" id="LK023368">
    <property type="protein sequence ID" value="CDS12976.1"/>
    <property type="molecule type" value="Genomic_DNA"/>
</dbReference>
<dbReference type="GO" id="GO:0005634">
    <property type="term" value="C:nucleus"/>
    <property type="evidence" value="ECO:0007669"/>
    <property type="project" value="TreeGrafter"/>
</dbReference>
<accession>A0A077WZI4</accession>
<feature type="region of interest" description="Disordered" evidence="5">
    <location>
        <begin position="114"/>
        <end position="143"/>
    </location>
</feature>
<reference evidence="7" key="1">
    <citation type="journal article" date="2014" name="Genome Announc.">
        <title>De novo whole-genome sequence and genome annotation of Lichtheimia ramosa.</title>
        <authorList>
            <person name="Linde J."/>
            <person name="Schwartze V."/>
            <person name="Binder U."/>
            <person name="Lass-Florl C."/>
            <person name="Voigt K."/>
            <person name="Horn F."/>
        </authorList>
    </citation>
    <scope>NUCLEOTIDE SEQUENCE</scope>
    <source>
        <strain evidence="7">JMRC FSU:6197</strain>
    </source>
</reference>
<evidence type="ECO:0000259" key="6">
    <source>
        <dbReference type="SMART" id="SM00228"/>
    </source>
</evidence>
<dbReference type="PANTHER" id="PTHR12651:SF1">
    <property type="entry name" value="26S PROTEASOME NON-ATPASE REGULATORY SUBUNIT 9"/>
    <property type="match status" value="1"/>
</dbReference>
<keyword evidence="2" id="KW-0143">Chaperone</keyword>
<dbReference type="GO" id="GO:0005737">
    <property type="term" value="C:cytoplasm"/>
    <property type="evidence" value="ECO:0007669"/>
    <property type="project" value="TreeGrafter"/>
</dbReference>
<dbReference type="PANTHER" id="PTHR12651">
    <property type="entry name" value="26S PROTEASOME NON-ATPASE REGULATORY SUBUNIT 9"/>
    <property type="match status" value="1"/>
</dbReference>
<dbReference type="GO" id="GO:0070682">
    <property type="term" value="P:proteasome regulatory particle assembly"/>
    <property type="evidence" value="ECO:0007669"/>
    <property type="project" value="InterPro"/>
</dbReference>
<protein>
    <recommendedName>
        <fullName evidence="3">Probable 26S proteasome regulatory subunit p27</fullName>
    </recommendedName>
</protein>
<feature type="coiled-coil region" evidence="4">
    <location>
        <begin position="28"/>
        <end position="55"/>
    </location>
</feature>
<dbReference type="InterPro" id="IPR041489">
    <property type="entry name" value="PDZ_6"/>
</dbReference>
<dbReference type="Gene3D" id="6.10.140.1710">
    <property type="match status" value="1"/>
</dbReference>
<dbReference type="Pfam" id="PF17820">
    <property type="entry name" value="PDZ_6"/>
    <property type="match status" value="1"/>
</dbReference>
<evidence type="ECO:0000256" key="2">
    <source>
        <dbReference type="ARBA" id="ARBA00023186"/>
    </source>
</evidence>
<evidence type="ECO:0000256" key="1">
    <source>
        <dbReference type="ARBA" id="ARBA00005256"/>
    </source>
</evidence>